<feature type="compositionally biased region" description="Polar residues" evidence="2">
    <location>
        <begin position="36"/>
        <end position="45"/>
    </location>
</feature>
<keyword evidence="7" id="KW-1185">Reference proteome</keyword>
<dbReference type="Pfam" id="PF21048">
    <property type="entry name" value="Rad26-like_N"/>
    <property type="match status" value="1"/>
</dbReference>
<dbReference type="InterPro" id="IPR022093">
    <property type="entry name" value="Rad26-like_helical"/>
</dbReference>
<dbReference type="InterPro" id="IPR048380">
    <property type="entry name" value="Rad26-like_N"/>
</dbReference>
<evidence type="ECO:0000313" key="7">
    <source>
        <dbReference type="Proteomes" id="UP000011761"/>
    </source>
</evidence>
<feature type="region of interest" description="Disordered" evidence="2">
    <location>
        <begin position="728"/>
        <end position="760"/>
    </location>
</feature>
<dbReference type="Pfam" id="PF12331">
    <property type="entry name" value="Rad26-like_helical_rpts"/>
    <property type="match status" value="1"/>
</dbReference>
<feature type="region of interest" description="Disordered" evidence="2">
    <location>
        <begin position="36"/>
        <end position="75"/>
    </location>
</feature>
<feature type="compositionally biased region" description="Basic and acidic residues" evidence="2">
    <location>
        <begin position="251"/>
        <end position="273"/>
    </location>
</feature>
<dbReference type="AlphaFoldDB" id="M2MXR1"/>
<reference evidence="6 7" key="1">
    <citation type="journal article" date="2012" name="PLoS Pathog.">
        <title>Diverse lifestyles and strategies of plant pathogenesis encoded in the genomes of eighteen Dothideomycetes fungi.</title>
        <authorList>
            <person name="Ohm R.A."/>
            <person name="Feau N."/>
            <person name="Henrissat B."/>
            <person name="Schoch C.L."/>
            <person name="Horwitz B.A."/>
            <person name="Barry K.W."/>
            <person name="Condon B.J."/>
            <person name="Copeland A.C."/>
            <person name="Dhillon B."/>
            <person name="Glaser F."/>
            <person name="Hesse C.N."/>
            <person name="Kosti I."/>
            <person name="LaButti K."/>
            <person name="Lindquist E.A."/>
            <person name="Lucas S."/>
            <person name="Salamov A.A."/>
            <person name="Bradshaw R.E."/>
            <person name="Ciuffetti L."/>
            <person name="Hamelin R.C."/>
            <person name="Kema G.H.J."/>
            <person name="Lawrence C."/>
            <person name="Scott J.A."/>
            <person name="Spatafora J.W."/>
            <person name="Turgeon B.G."/>
            <person name="de Wit P.J.G.M."/>
            <person name="Zhong S."/>
            <person name="Goodwin S.B."/>
            <person name="Grigoriev I.V."/>
        </authorList>
    </citation>
    <scope>NUCLEOTIDE SEQUENCE [LARGE SCALE GENOMIC DNA]</scope>
    <source>
        <strain evidence="6 7">UAMH 10762</strain>
    </source>
</reference>
<sequence>MGDDDDEFMLDDDLDGLADNTLQELELNAFASTQRAKTALQQSRPVQKPLRKPSSLTAPLARPGLQPSRPSGPVTSRYAAKAALDAETEAAFAAADAELGAHAPKGWDLEAEASNGVDLAALQARVAELEAEQVRLRQAEQDARDAASRKQGEIAIVRANHDKTTKEYERRIAVMQKLHRDEAMKTKAELEAGKKEREKMETDNRFLQHDLAQESERAKRLNGPGKARSAVTAMEQETPRKAKRMVQGDGFDDHEVHVISPSKSKDKPKDVTPKHASKRKRTANDSPVAPLSFTHPAGVVRQESTEQPTNVGYVAASDRLAEDKRFEFMQRLLNHSPFQGHEHTLEALAKHSLPSTAGKSIATFLTDELARPAIPEKQEYLPLKLSRAVFQLWTRCLNEKHFAPLYLLLDLIRFALHLEPSSTACQLIDDAVSLGIRTIEPFASATARAAINPTFAATLDRPAREKLEDDICADEVLDLLLQLAQAAELYTDRIIAFWRVVEMPFILLMLHKAQPIYQITTALQILATSALDGTNGPISSDAETQAEQEPLIVDRLTCLLFEMPEPAHDEPAYTDAEIADLRLQVLDVLKAICRTDHGGLLIASHKSAIGRLVRFIDAQVNKLYTLPPSMLCPSGITSAHGLVAQTVNLAVRLFYHLLRMYDTIDLNQKLSTVFGGHHKFLVGMSRVAFSEQLVLEYGLEDEVVEAAHTILNNSLSPEEGEALVQALETPRGSKGSEVRIPVRRGQEAEHNGDTEMAEAG</sequence>
<feature type="domain" description="Rad26-like N-terminal" evidence="5">
    <location>
        <begin position="328"/>
        <end position="376"/>
    </location>
</feature>
<feature type="coiled-coil region" evidence="1">
    <location>
        <begin position="119"/>
        <end position="149"/>
    </location>
</feature>
<feature type="compositionally biased region" description="Basic and acidic residues" evidence="2">
    <location>
        <begin position="744"/>
        <end position="753"/>
    </location>
</feature>
<evidence type="ECO:0000313" key="6">
    <source>
        <dbReference type="EMBL" id="EMC96358.1"/>
    </source>
</evidence>
<gene>
    <name evidence="6" type="ORF">BAUCODRAFT_70256</name>
</gene>
<dbReference type="Pfam" id="PF21046">
    <property type="entry name" value="Rad26-like_C"/>
    <property type="match status" value="1"/>
</dbReference>
<dbReference type="Proteomes" id="UP000011761">
    <property type="component" value="Unassembled WGS sequence"/>
</dbReference>
<evidence type="ECO:0000259" key="5">
    <source>
        <dbReference type="Pfam" id="PF21048"/>
    </source>
</evidence>
<name>M2MXR1_BAUPA</name>
<dbReference type="EMBL" id="KB445555">
    <property type="protein sequence ID" value="EMC96358.1"/>
    <property type="molecule type" value="Genomic_DNA"/>
</dbReference>
<organism evidence="6 7">
    <name type="scientific">Baudoinia panamericana (strain UAMH 10762)</name>
    <name type="common">Angels' share fungus</name>
    <name type="synonym">Baudoinia compniacensis (strain UAMH 10762)</name>
    <dbReference type="NCBI Taxonomy" id="717646"/>
    <lineage>
        <taxon>Eukaryota</taxon>
        <taxon>Fungi</taxon>
        <taxon>Dikarya</taxon>
        <taxon>Ascomycota</taxon>
        <taxon>Pezizomycotina</taxon>
        <taxon>Dothideomycetes</taxon>
        <taxon>Dothideomycetidae</taxon>
        <taxon>Mycosphaerellales</taxon>
        <taxon>Teratosphaeriaceae</taxon>
        <taxon>Baudoinia</taxon>
    </lineage>
</organism>
<feature type="region of interest" description="Disordered" evidence="2">
    <location>
        <begin position="212"/>
        <end position="306"/>
    </location>
</feature>
<dbReference type="GeneID" id="19116578"/>
<dbReference type="STRING" id="717646.M2MXR1"/>
<keyword evidence="1" id="KW-0175">Coiled coil</keyword>
<dbReference type="OMA" id="EMAHEML"/>
<dbReference type="KEGG" id="bcom:BAUCODRAFT_70256"/>
<feature type="domain" description="Rad26-like C-terminal" evidence="4">
    <location>
        <begin position="664"/>
        <end position="726"/>
    </location>
</feature>
<protein>
    <recommendedName>
        <fullName evidence="8">DNA repair protein Rad26</fullName>
    </recommendedName>
</protein>
<evidence type="ECO:0000256" key="1">
    <source>
        <dbReference type="SAM" id="Coils"/>
    </source>
</evidence>
<dbReference type="eggNOG" id="ENOG502RZ1G">
    <property type="taxonomic scope" value="Eukaryota"/>
</dbReference>
<proteinExistence type="predicted"/>
<evidence type="ECO:0000256" key="2">
    <source>
        <dbReference type="SAM" id="MobiDB-lite"/>
    </source>
</evidence>
<evidence type="ECO:0008006" key="8">
    <source>
        <dbReference type="Google" id="ProtNLM"/>
    </source>
</evidence>
<feature type="domain" description="Rad26-like helical repeats" evidence="3">
    <location>
        <begin position="436"/>
        <end position="658"/>
    </location>
</feature>
<evidence type="ECO:0000259" key="3">
    <source>
        <dbReference type="Pfam" id="PF12331"/>
    </source>
</evidence>
<evidence type="ECO:0000259" key="4">
    <source>
        <dbReference type="Pfam" id="PF21046"/>
    </source>
</evidence>
<accession>M2MXR1</accession>
<dbReference type="InterPro" id="IPR048379">
    <property type="entry name" value="Rad26-like_C"/>
</dbReference>
<dbReference type="RefSeq" id="XP_007676301.1">
    <property type="nucleotide sequence ID" value="XM_007678111.1"/>
</dbReference>
<dbReference type="OrthoDB" id="5245063at2759"/>
<dbReference type="HOGENOM" id="CLU_013058_0_0_1"/>